<dbReference type="InterPro" id="IPR011611">
    <property type="entry name" value="PfkB_dom"/>
</dbReference>
<dbReference type="SUPFAM" id="SSF53613">
    <property type="entry name" value="Ribokinase-like"/>
    <property type="match status" value="1"/>
</dbReference>
<evidence type="ECO:0000313" key="4">
    <source>
        <dbReference type="EMBL" id="OGY22697.1"/>
    </source>
</evidence>
<gene>
    <name evidence="4" type="ORF">A2113_02300</name>
</gene>
<protein>
    <recommendedName>
        <fullName evidence="3">Carbohydrate kinase PfkB domain-containing protein</fullName>
    </recommendedName>
</protein>
<dbReference type="InterPro" id="IPR002139">
    <property type="entry name" value="Ribo/fructo_kinase"/>
</dbReference>
<dbReference type="PANTHER" id="PTHR10584">
    <property type="entry name" value="SUGAR KINASE"/>
    <property type="match status" value="1"/>
</dbReference>
<dbReference type="STRING" id="1802591.A2113_02300"/>
<sequence>MFDVITVGAATRDIFLRSREFKSKPDPSSPSDVDLVLPLGSKIGVDEIIFETGGGASNAAVTFARQGLRSACICRIGEDPGGRAAIESLEKEGINTDLIIKDTKNYTGYSIILVTAEGERTILVYRGASGHFTQDFVPKDKLDTKWLFISSLGGNVDLLNSLVVWADTHKIDTAVIPGKAELEKGAAALAPIFAKADVVIMNREEAAGITGIHFDQKERIVHKMCLMTRGIGVITDGPNGSTACDKDYFYQIGTHGNPAVDRTGAGDAFASGFVAGLVKSGNSEGALELAADNASNVVNFFGAKKGIVRAAEQPFKEKLPVTKQKI</sequence>
<dbReference type="PANTHER" id="PTHR10584:SF166">
    <property type="entry name" value="RIBOKINASE"/>
    <property type="match status" value="1"/>
</dbReference>
<dbReference type="AlphaFoldDB" id="A0A1G1W5N3"/>
<dbReference type="Pfam" id="PF00294">
    <property type="entry name" value="PfkB"/>
    <property type="match status" value="1"/>
</dbReference>
<dbReference type="GO" id="GO:0006796">
    <property type="term" value="P:phosphate-containing compound metabolic process"/>
    <property type="evidence" value="ECO:0007669"/>
    <property type="project" value="UniProtKB-ARBA"/>
</dbReference>
<evidence type="ECO:0000256" key="2">
    <source>
        <dbReference type="ARBA" id="ARBA00022777"/>
    </source>
</evidence>
<evidence type="ECO:0000313" key="5">
    <source>
        <dbReference type="Proteomes" id="UP000176299"/>
    </source>
</evidence>
<accession>A0A1G1W5N3</accession>
<keyword evidence="1" id="KW-0808">Transferase</keyword>
<proteinExistence type="predicted"/>
<dbReference type="InterPro" id="IPR029056">
    <property type="entry name" value="Ribokinase-like"/>
</dbReference>
<feature type="domain" description="Carbohydrate kinase PfkB" evidence="3">
    <location>
        <begin position="45"/>
        <end position="303"/>
    </location>
</feature>
<name>A0A1G1W5N3_9BACT</name>
<evidence type="ECO:0000256" key="1">
    <source>
        <dbReference type="ARBA" id="ARBA00022679"/>
    </source>
</evidence>
<dbReference type="PRINTS" id="PR00990">
    <property type="entry name" value="RIBOKINASE"/>
</dbReference>
<reference evidence="4 5" key="1">
    <citation type="journal article" date="2016" name="Nat. Commun.">
        <title>Thousands of microbial genomes shed light on interconnected biogeochemical processes in an aquifer system.</title>
        <authorList>
            <person name="Anantharaman K."/>
            <person name="Brown C.T."/>
            <person name="Hug L.A."/>
            <person name="Sharon I."/>
            <person name="Castelle C.J."/>
            <person name="Probst A.J."/>
            <person name="Thomas B.C."/>
            <person name="Singh A."/>
            <person name="Wilkins M.J."/>
            <person name="Karaoz U."/>
            <person name="Brodie E.L."/>
            <person name="Williams K.H."/>
            <person name="Hubbard S.S."/>
            <person name="Banfield J.F."/>
        </authorList>
    </citation>
    <scope>NUCLEOTIDE SEQUENCE [LARGE SCALE GENOMIC DNA]</scope>
</reference>
<evidence type="ECO:0000259" key="3">
    <source>
        <dbReference type="Pfam" id="PF00294"/>
    </source>
</evidence>
<dbReference type="GO" id="GO:0016301">
    <property type="term" value="F:kinase activity"/>
    <property type="evidence" value="ECO:0007669"/>
    <property type="project" value="UniProtKB-KW"/>
</dbReference>
<keyword evidence="2" id="KW-0418">Kinase</keyword>
<dbReference type="Proteomes" id="UP000176299">
    <property type="component" value="Unassembled WGS sequence"/>
</dbReference>
<dbReference type="Gene3D" id="3.40.1190.20">
    <property type="match status" value="1"/>
</dbReference>
<organism evidence="4 5">
    <name type="scientific">Candidatus Woykebacteria bacterium GWA1_44_8</name>
    <dbReference type="NCBI Taxonomy" id="1802591"/>
    <lineage>
        <taxon>Bacteria</taxon>
        <taxon>Candidatus Woykeibacteriota</taxon>
    </lineage>
</organism>
<dbReference type="EMBL" id="MHCN01000001">
    <property type="protein sequence ID" value="OGY22697.1"/>
    <property type="molecule type" value="Genomic_DNA"/>
</dbReference>
<comment type="caution">
    <text evidence="4">The sequence shown here is derived from an EMBL/GenBank/DDBJ whole genome shotgun (WGS) entry which is preliminary data.</text>
</comment>